<evidence type="ECO:0000256" key="3">
    <source>
        <dbReference type="PIRSR" id="PIRSR001221-1"/>
    </source>
</evidence>
<dbReference type="Pfam" id="PF01425">
    <property type="entry name" value="Amidase"/>
    <property type="match status" value="1"/>
</dbReference>
<feature type="domain" description="Amidase" evidence="4">
    <location>
        <begin position="68"/>
        <end position="544"/>
    </location>
</feature>
<dbReference type="InterPro" id="IPR052096">
    <property type="entry name" value="Endocannabinoid_amidase"/>
</dbReference>
<dbReference type="GO" id="GO:0004040">
    <property type="term" value="F:amidase activity"/>
    <property type="evidence" value="ECO:0007669"/>
    <property type="project" value="TreeGrafter"/>
</dbReference>
<dbReference type="PIRSF" id="PIRSF001221">
    <property type="entry name" value="Amidase_fungi"/>
    <property type="match status" value="1"/>
</dbReference>
<dbReference type="SUPFAM" id="SSF75304">
    <property type="entry name" value="Amidase signature (AS) enzymes"/>
    <property type="match status" value="1"/>
</dbReference>
<name>A0A914EID8_9BILA</name>
<dbReference type="InterPro" id="IPR020556">
    <property type="entry name" value="Amidase_CS"/>
</dbReference>
<dbReference type="InterPro" id="IPR036928">
    <property type="entry name" value="AS_sf"/>
</dbReference>
<proteinExistence type="inferred from homology"/>
<feature type="active site" description="Charge relay system" evidence="3">
    <location>
        <position position="121"/>
    </location>
</feature>
<dbReference type="InterPro" id="IPR023631">
    <property type="entry name" value="Amidase_dom"/>
</dbReference>
<evidence type="ECO:0000256" key="1">
    <source>
        <dbReference type="ARBA" id="ARBA00009199"/>
    </source>
</evidence>
<comment type="similarity">
    <text evidence="1">Belongs to the amidase family.</text>
</comment>
<dbReference type="GO" id="GO:0017064">
    <property type="term" value="F:fatty acid amide hydrolase activity"/>
    <property type="evidence" value="ECO:0007669"/>
    <property type="project" value="TreeGrafter"/>
</dbReference>
<dbReference type="Gene3D" id="3.90.1300.10">
    <property type="entry name" value="Amidase signature (AS) domain"/>
    <property type="match status" value="1"/>
</dbReference>
<dbReference type="WBParaSite" id="ACRNAN_scaffold810.g7985.t1">
    <property type="protein sequence ID" value="ACRNAN_scaffold810.g7985.t1"/>
    <property type="gene ID" value="ACRNAN_scaffold810.g7985"/>
</dbReference>
<dbReference type="FunFam" id="3.90.1300.10:FF:000003">
    <property type="entry name" value="Amidase signature enzyme"/>
    <property type="match status" value="1"/>
</dbReference>
<dbReference type="AlphaFoldDB" id="A0A914EID8"/>
<protein>
    <submittedName>
        <fullName evidence="6">Amidase domain-containing protein</fullName>
    </submittedName>
</protein>
<evidence type="ECO:0000256" key="2">
    <source>
        <dbReference type="ARBA" id="ARBA00022801"/>
    </source>
</evidence>
<keyword evidence="2" id="KW-0378">Hydrolase</keyword>
<evidence type="ECO:0000259" key="4">
    <source>
        <dbReference type="Pfam" id="PF01425"/>
    </source>
</evidence>
<reference evidence="6" key="1">
    <citation type="submission" date="2022-11" db="UniProtKB">
        <authorList>
            <consortium name="WormBaseParasite"/>
        </authorList>
    </citation>
    <scope>IDENTIFICATION</scope>
</reference>
<evidence type="ECO:0000313" key="6">
    <source>
        <dbReference type="WBParaSite" id="ACRNAN_scaffold810.g7985.t1"/>
    </source>
</evidence>
<dbReference type="Proteomes" id="UP000887540">
    <property type="component" value="Unplaced"/>
</dbReference>
<feature type="active site" description="Acyl-ester intermediate" evidence="3">
    <location>
        <position position="220"/>
    </location>
</feature>
<dbReference type="PROSITE" id="PS00571">
    <property type="entry name" value="AMIDASES"/>
    <property type="match status" value="1"/>
</dbReference>
<sequence length="555" mass="61668">MGNILPWSSTKICQHAIAENERKRQARFKEVREKCATLDGDLRDEILALSLFELRDALQSDRYTASTVLLAYAWKAMQVQEQINCVIEFLIESFDEAKVLDEKFSMKPNKPPLYGVPFSVKGNFFLTGYDCTVGLAKLLNQPLDKDCSLVTYLRQQGGVPFVYTNVPQALLSFVCSNSVYGTTKNPLDHTRTPGGSSGGEGAIVAAGGTPFGIGSDLAGSLRIPANMCGIVSLKPTEGRLIATNTHPGVPGRGRLALSFGFFTRNVDEQISLFENILGSEEYKKLSPKTVPLPLNKDLVYETTNKKLKIGYFVNDGFLKPVPACSRVVQETVEKLRGEGHEMIAFKVPKPEILAEIIFKNIALGGEYMLSLYNNDIVDEHSKKFVTMLKVPYFVRYLAGFFLQSISPQMSIMSQGYLTGVDDVRYNNEKTDDYIQEFSNYWRELGLDALICPSFPVPPPPHEYPSQIGACCVSTAIWNLLDWPAGVVPTGVVTKADDEALLDEKQYPVGNNIFLNLIRKASKNSHNLPLSVQIVTPPYEEELCLGLMKTVENLWK</sequence>
<dbReference type="PANTHER" id="PTHR45847">
    <property type="entry name" value="FATTY ACID AMIDE HYDROLASE"/>
    <property type="match status" value="1"/>
</dbReference>
<dbReference type="PANTHER" id="PTHR45847:SF6">
    <property type="entry name" value="FATTY ACID AMIDE HYDROLASE"/>
    <property type="match status" value="1"/>
</dbReference>
<organism evidence="5 6">
    <name type="scientific">Acrobeloides nanus</name>
    <dbReference type="NCBI Taxonomy" id="290746"/>
    <lineage>
        <taxon>Eukaryota</taxon>
        <taxon>Metazoa</taxon>
        <taxon>Ecdysozoa</taxon>
        <taxon>Nematoda</taxon>
        <taxon>Chromadorea</taxon>
        <taxon>Rhabditida</taxon>
        <taxon>Tylenchina</taxon>
        <taxon>Cephalobomorpha</taxon>
        <taxon>Cephaloboidea</taxon>
        <taxon>Cephalobidae</taxon>
        <taxon>Acrobeloides</taxon>
    </lineage>
</organism>
<evidence type="ECO:0000313" key="5">
    <source>
        <dbReference type="Proteomes" id="UP000887540"/>
    </source>
</evidence>
<dbReference type="GO" id="GO:0009062">
    <property type="term" value="P:fatty acid catabolic process"/>
    <property type="evidence" value="ECO:0007669"/>
    <property type="project" value="TreeGrafter"/>
</dbReference>
<feature type="active site" description="Charge relay system" evidence="3">
    <location>
        <position position="196"/>
    </location>
</feature>
<accession>A0A914EID8</accession>
<keyword evidence="5" id="KW-1185">Reference proteome</keyword>